<sequence length="137" mass="15734">MTVKLSSDFIEALALLPREITLGVNDDVLKSASLGPRNTIKIVAAMWTVGWLVFGLISIICLNGRSKAGRWVPDWYRDHHSKGWARLGVLAWWICVFLFWPIIWVHVLFGVTGRAIKKRFTKWRESKKEKQMADVIV</sequence>
<organism evidence="2 3">
    <name type="scientific">Fusarium avenaceum</name>
    <dbReference type="NCBI Taxonomy" id="40199"/>
    <lineage>
        <taxon>Eukaryota</taxon>
        <taxon>Fungi</taxon>
        <taxon>Dikarya</taxon>
        <taxon>Ascomycota</taxon>
        <taxon>Pezizomycotina</taxon>
        <taxon>Sordariomycetes</taxon>
        <taxon>Hypocreomycetidae</taxon>
        <taxon>Hypocreales</taxon>
        <taxon>Nectriaceae</taxon>
        <taxon>Fusarium</taxon>
        <taxon>Fusarium tricinctum species complex</taxon>
    </lineage>
</organism>
<evidence type="ECO:0000313" key="2">
    <source>
        <dbReference type="EMBL" id="KAG5664889.1"/>
    </source>
</evidence>
<evidence type="ECO:0000313" key="3">
    <source>
        <dbReference type="Proteomes" id="UP000782241"/>
    </source>
</evidence>
<proteinExistence type="predicted"/>
<keyword evidence="1" id="KW-0812">Transmembrane</keyword>
<feature type="transmembrane region" description="Helical" evidence="1">
    <location>
        <begin position="83"/>
        <end position="103"/>
    </location>
</feature>
<dbReference type="EMBL" id="JAGPUO010000002">
    <property type="protein sequence ID" value="KAG5664889.1"/>
    <property type="molecule type" value="Genomic_DNA"/>
</dbReference>
<dbReference type="AlphaFoldDB" id="A0A9P7KX50"/>
<keyword evidence="1" id="KW-0472">Membrane</keyword>
<reference evidence="2" key="1">
    <citation type="submission" date="2021-04" db="EMBL/GenBank/DDBJ databases">
        <title>Draft genome of Fusarium avenaceum strain F156N33, isolated from an atmospheric sample in Virginia.</title>
        <authorList>
            <person name="Yang S."/>
            <person name="Vinatzer B.A."/>
            <person name="Coleman J."/>
        </authorList>
    </citation>
    <scope>NUCLEOTIDE SEQUENCE</scope>
    <source>
        <strain evidence="2">F156N33</strain>
    </source>
</reference>
<feature type="transmembrane region" description="Helical" evidence="1">
    <location>
        <begin position="42"/>
        <end position="62"/>
    </location>
</feature>
<keyword evidence="3" id="KW-1185">Reference proteome</keyword>
<keyword evidence="1" id="KW-1133">Transmembrane helix</keyword>
<protein>
    <submittedName>
        <fullName evidence="2">Uncharacterized protein</fullName>
    </submittedName>
</protein>
<accession>A0A9P7KX50</accession>
<dbReference type="Proteomes" id="UP000782241">
    <property type="component" value="Unassembled WGS sequence"/>
</dbReference>
<evidence type="ECO:0000256" key="1">
    <source>
        <dbReference type="SAM" id="Phobius"/>
    </source>
</evidence>
<comment type="caution">
    <text evidence="2">The sequence shown here is derived from an EMBL/GenBank/DDBJ whole genome shotgun (WGS) entry which is preliminary data.</text>
</comment>
<name>A0A9P7KX50_9HYPO</name>
<gene>
    <name evidence="2" type="ORF">KAF25_008623</name>
</gene>